<keyword evidence="2 6" id="KW-0812">Transmembrane</keyword>
<keyword evidence="1" id="KW-1003">Cell membrane</keyword>
<reference evidence="8 9" key="1">
    <citation type="submission" date="2022-09" db="EMBL/GenBank/DDBJ databases">
        <authorList>
            <person name="Kop L."/>
        </authorList>
    </citation>
    <scope>NUCLEOTIDE SEQUENCE [LARGE SCALE GENOMIC DNA]</scope>
    <source>
        <strain evidence="8 9">347</strain>
    </source>
</reference>
<evidence type="ECO:0000256" key="3">
    <source>
        <dbReference type="ARBA" id="ARBA00022989"/>
    </source>
</evidence>
<gene>
    <name evidence="8" type="ORF">NSPWAT_1565</name>
</gene>
<keyword evidence="5" id="KW-0175">Coiled coil</keyword>
<evidence type="ECO:0000256" key="2">
    <source>
        <dbReference type="ARBA" id="ARBA00022692"/>
    </source>
</evidence>
<feature type="transmembrane region" description="Helical" evidence="6">
    <location>
        <begin position="44"/>
        <end position="67"/>
    </location>
</feature>
<evidence type="ECO:0000256" key="5">
    <source>
        <dbReference type="SAM" id="Coils"/>
    </source>
</evidence>
<evidence type="ECO:0000313" key="9">
    <source>
        <dbReference type="Proteomes" id="UP001157733"/>
    </source>
</evidence>
<protein>
    <submittedName>
        <fullName evidence="8">LapA_dom domain-containing protein</fullName>
    </submittedName>
</protein>
<feature type="coiled-coil region" evidence="5">
    <location>
        <begin position="68"/>
        <end position="95"/>
    </location>
</feature>
<organism evidence="8 9">
    <name type="scientific">Nitrospina watsonii</name>
    <dbReference type="NCBI Taxonomy" id="1323948"/>
    <lineage>
        <taxon>Bacteria</taxon>
        <taxon>Pseudomonadati</taxon>
        <taxon>Nitrospinota/Tectimicrobiota group</taxon>
        <taxon>Nitrospinota</taxon>
        <taxon>Nitrospinia</taxon>
        <taxon>Nitrospinales</taxon>
        <taxon>Nitrospinaceae</taxon>
        <taxon>Nitrospina</taxon>
    </lineage>
</organism>
<evidence type="ECO:0000259" key="7">
    <source>
        <dbReference type="Pfam" id="PF06305"/>
    </source>
</evidence>
<keyword evidence="3 6" id="KW-1133">Transmembrane helix</keyword>
<evidence type="ECO:0000256" key="1">
    <source>
        <dbReference type="ARBA" id="ARBA00022475"/>
    </source>
</evidence>
<sequence>MPALKIVIFVLLALVISIFAVKNLDLVEVSFYDFGLNSVHIKVPLLIVILASLGLGFLLAWVEGFFARMRLQAIIRRKQKTIESLNGEIETMKTKALPELTEKNDS</sequence>
<evidence type="ECO:0000256" key="4">
    <source>
        <dbReference type="ARBA" id="ARBA00023136"/>
    </source>
</evidence>
<accession>A0ABM9HDZ0</accession>
<keyword evidence="9" id="KW-1185">Reference proteome</keyword>
<feature type="domain" description="Lipopolysaccharide assembly protein A" evidence="7">
    <location>
        <begin position="23"/>
        <end position="89"/>
    </location>
</feature>
<keyword evidence="4 6" id="KW-0472">Membrane</keyword>
<dbReference type="EMBL" id="OX336137">
    <property type="protein sequence ID" value="CAI2718424.1"/>
    <property type="molecule type" value="Genomic_DNA"/>
</dbReference>
<dbReference type="Proteomes" id="UP001157733">
    <property type="component" value="Chromosome"/>
</dbReference>
<evidence type="ECO:0000313" key="8">
    <source>
        <dbReference type="EMBL" id="CAI2718424.1"/>
    </source>
</evidence>
<dbReference type="Pfam" id="PF06305">
    <property type="entry name" value="LapA_dom"/>
    <property type="match status" value="1"/>
</dbReference>
<name>A0ABM9HDZ0_9BACT</name>
<dbReference type="RefSeq" id="WP_282011323.1">
    <property type="nucleotide sequence ID" value="NZ_OX336137.1"/>
</dbReference>
<proteinExistence type="predicted"/>
<dbReference type="InterPro" id="IPR010445">
    <property type="entry name" value="LapA_dom"/>
</dbReference>
<evidence type="ECO:0000256" key="6">
    <source>
        <dbReference type="SAM" id="Phobius"/>
    </source>
</evidence>